<sequence length="119" mass="14223">MIYNSNNKKLNIYLDIFISSRFLKLSLCLDKAQILGFRNLKQLIQASFQKDYKIFIVQRALNTLNFKLVQFKIYFHQVSNLQLHIKNEIFKSNNSCIFRVVFGFLFCYKLFKTTKTFLS</sequence>
<keyword evidence="2" id="KW-1185">Reference proteome</keyword>
<protein>
    <submittedName>
        <fullName evidence="1">Uncharacterized protein</fullName>
    </submittedName>
</protein>
<dbReference type="VEuPathDB" id="MicrosporidiaDB:EDEG_02742"/>
<dbReference type="AlphaFoldDB" id="J9DNA2"/>
<evidence type="ECO:0000313" key="1">
    <source>
        <dbReference type="EMBL" id="EJW02862.1"/>
    </source>
</evidence>
<accession>J9DNA2</accession>
<dbReference type="EMBL" id="AFBI03000053">
    <property type="protein sequence ID" value="EJW02862.1"/>
    <property type="molecule type" value="Genomic_DNA"/>
</dbReference>
<evidence type="ECO:0000313" key="2">
    <source>
        <dbReference type="Proteomes" id="UP000003163"/>
    </source>
</evidence>
<comment type="caution">
    <text evidence="1">The sequence shown here is derived from an EMBL/GenBank/DDBJ whole genome shotgun (WGS) entry which is preliminary data.</text>
</comment>
<name>J9DNA2_EDHAE</name>
<reference evidence="2" key="2">
    <citation type="submission" date="2015-07" db="EMBL/GenBank/DDBJ databases">
        <title>Contrasting host-pathogen interactions and genome evolution in two generalist and specialist microsporidian pathogens of mosquitoes.</title>
        <authorList>
            <consortium name="The Broad Institute Genomics Platform"/>
            <consortium name="The Broad Institute Genome Sequencing Center for Infectious Disease"/>
            <person name="Cuomo C.A."/>
            <person name="Sanscrainte N.D."/>
            <person name="Goldberg J.M."/>
            <person name="Heiman D."/>
            <person name="Young S."/>
            <person name="Zeng Q."/>
            <person name="Becnel J.J."/>
            <person name="Birren B.W."/>
        </authorList>
    </citation>
    <scope>NUCLEOTIDE SEQUENCE [LARGE SCALE GENOMIC DNA]</scope>
    <source>
        <strain evidence="2">USNM 41457</strain>
    </source>
</reference>
<dbReference type="HOGENOM" id="CLU_2061442_0_0_1"/>
<organism evidence="1 2">
    <name type="scientific">Edhazardia aedis (strain USNM 41457)</name>
    <name type="common">Microsporidian parasite</name>
    <dbReference type="NCBI Taxonomy" id="1003232"/>
    <lineage>
        <taxon>Eukaryota</taxon>
        <taxon>Fungi</taxon>
        <taxon>Fungi incertae sedis</taxon>
        <taxon>Microsporidia</taxon>
        <taxon>Edhazardia</taxon>
    </lineage>
</organism>
<gene>
    <name evidence="1" type="ORF">EDEG_02742</name>
</gene>
<reference evidence="1 2" key="1">
    <citation type="submission" date="2011-08" db="EMBL/GenBank/DDBJ databases">
        <authorList>
            <person name="Liu Z.J."/>
            <person name="Shi F.L."/>
            <person name="Lu J.Q."/>
            <person name="Li M."/>
            <person name="Wang Z.L."/>
        </authorList>
    </citation>
    <scope>NUCLEOTIDE SEQUENCE [LARGE SCALE GENOMIC DNA]</scope>
    <source>
        <strain evidence="1 2">USNM 41457</strain>
    </source>
</reference>
<dbReference type="InParanoid" id="J9DNA2"/>
<proteinExistence type="predicted"/>
<dbReference type="Proteomes" id="UP000003163">
    <property type="component" value="Unassembled WGS sequence"/>
</dbReference>